<dbReference type="Proteomes" id="UP000185628">
    <property type="component" value="Unassembled WGS sequence"/>
</dbReference>
<dbReference type="RefSeq" id="WP_073716167.1">
    <property type="nucleotide sequence ID" value="NZ_MQVR01000017.1"/>
</dbReference>
<gene>
    <name evidence="1" type="ORF">BSZ39_04370</name>
</gene>
<dbReference type="EMBL" id="MQVR01000017">
    <property type="protein sequence ID" value="OKL54397.1"/>
    <property type="molecule type" value="Genomic_DNA"/>
</dbReference>
<comment type="caution">
    <text evidence="1">The sequence shown here is derived from an EMBL/GenBank/DDBJ whole genome shotgun (WGS) entry which is preliminary data.</text>
</comment>
<name>A0A1Q5Q3M4_9ACTO</name>
<dbReference type="OrthoDB" id="9798386at2"/>
<protein>
    <submittedName>
        <fullName evidence="1">Uncharacterized protein</fullName>
    </submittedName>
</protein>
<reference evidence="2" key="1">
    <citation type="submission" date="2016-12" db="EMBL/GenBank/DDBJ databases">
        <authorList>
            <person name="Meng X."/>
        </authorList>
    </citation>
    <scope>NUCLEOTIDE SEQUENCE [LARGE SCALE GENOMIC DNA]</scope>
    <source>
        <strain evidence="2">DSM 19116</strain>
    </source>
</reference>
<evidence type="ECO:0000313" key="2">
    <source>
        <dbReference type="Proteomes" id="UP000185628"/>
    </source>
</evidence>
<evidence type="ECO:0000313" key="1">
    <source>
        <dbReference type="EMBL" id="OKL54397.1"/>
    </source>
</evidence>
<sequence length="163" mass="18827">MLHDIIVDQGVLVHSNQASGWWTVNDLQEYSAKAKPDLLTFDYYYSRNKWRWKSPNETWNKIGRTSEPHAQTYHLLSGADKFQQWQRHREAALEGPDGTGKTPMVFGQHLGSFDYNAAESQKAYLVNLSLASGMKWLSFFRFEHAFDGTFLWDAGLTLTRRHG</sequence>
<proteinExistence type="predicted"/>
<dbReference type="AlphaFoldDB" id="A0A1Q5Q3M4"/>
<accession>A0A1Q5Q3M4</accession>
<keyword evidence="2" id="KW-1185">Reference proteome</keyword>
<organism evidence="1 2">
    <name type="scientific">Bowdeniella nasicola</name>
    <dbReference type="NCBI Taxonomy" id="208480"/>
    <lineage>
        <taxon>Bacteria</taxon>
        <taxon>Bacillati</taxon>
        <taxon>Actinomycetota</taxon>
        <taxon>Actinomycetes</taxon>
        <taxon>Actinomycetales</taxon>
        <taxon>Actinomycetaceae</taxon>
        <taxon>Bowdeniella</taxon>
    </lineage>
</organism>